<reference evidence="3" key="1">
    <citation type="journal article" date="2012" name="Nat. Genet.">
        <title>Lifestyle transitions in plant pathogenic Colletotrichum fungi deciphered by genome and transcriptome analyses.</title>
        <authorList>
            <person name="O'Connell R.J."/>
            <person name="Thon M.R."/>
            <person name="Hacquard S."/>
            <person name="Amyotte S.G."/>
            <person name="Kleemann J."/>
            <person name="Torres M.F."/>
            <person name="Damm U."/>
            <person name="Buiate E.A."/>
            <person name="Epstein L."/>
            <person name="Alkan N."/>
            <person name="Altmueller J."/>
            <person name="Alvarado-Balderrama L."/>
            <person name="Bauser C.A."/>
            <person name="Becker C."/>
            <person name="Birren B.W."/>
            <person name="Chen Z."/>
            <person name="Choi J."/>
            <person name="Crouch J.A."/>
            <person name="Duvick J.P."/>
            <person name="Farman M.A."/>
            <person name="Gan P."/>
            <person name="Heiman D."/>
            <person name="Henrissat B."/>
            <person name="Howard R.J."/>
            <person name="Kabbage M."/>
            <person name="Koch C."/>
            <person name="Kracher B."/>
            <person name="Kubo Y."/>
            <person name="Law A.D."/>
            <person name="Lebrun M.-H."/>
            <person name="Lee Y.-H."/>
            <person name="Miyara I."/>
            <person name="Moore N."/>
            <person name="Neumann U."/>
            <person name="Nordstroem K."/>
            <person name="Panaccione D.G."/>
            <person name="Panstruga R."/>
            <person name="Place M."/>
            <person name="Proctor R.H."/>
            <person name="Prusky D."/>
            <person name="Rech G."/>
            <person name="Reinhardt R."/>
            <person name="Rollins J.A."/>
            <person name="Rounsley S."/>
            <person name="Schardl C.L."/>
            <person name="Schwartz D.C."/>
            <person name="Shenoy N."/>
            <person name="Shirasu K."/>
            <person name="Sikhakolli U.R."/>
            <person name="Stueber K."/>
            <person name="Sukno S.A."/>
            <person name="Sweigard J.A."/>
            <person name="Takano Y."/>
            <person name="Takahara H."/>
            <person name="Trail F."/>
            <person name="van der Does H.C."/>
            <person name="Voll L.M."/>
            <person name="Will I."/>
            <person name="Young S."/>
            <person name="Zeng Q."/>
            <person name="Zhang J."/>
            <person name="Zhou S."/>
            <person name="Dickman M.B."/>
            <person name="Schulze-Lefert P."/>
            <person name="Ver Loren van Themaat E."/>
            <person name="Ma L.-J."/>
            <person name="Vaillancourt L.J."/>
        </authorList>
    </citation>
    <scope>NUCLEOTIDE SEQUENCE [LARGE SCALE GENOMIC DNA]</scope>
    <source>
        <strain evidence="3">IMI 349063</strain>
    </source>
</reference>
<dbReference type="VEuPathDB" id="FungiDB:CH63R_08779"/>
<dbReference type="AlphaFoldDB" id="H1VY89"/>
<name>H1VY89_COLHI</name>
<organism evidence="2 3">
    <name type="scientific">Colletotrichum higginsianum (strain IMI 349063)</name>
    <name type="common">Crucifer anthracnose fungus</name>
    <dbReference type="NCBI Taxonomy" id="759273"/>
    <lineage>
        <taxon>Eukaryota</taxon>
        <taxon>Fungi</taxon>
        <taxon>Dikarya</taxon>
        <taxon>Ascomycota</taxon>
        <taxon>Pezizomycotina</taxon>
        <taxon>Sordariomycetes</taxon>
        <taxon>Hypocreomycetidae</taxon>
        <taxon>Glomerellales</taxon>
        <taxon>Glomerellaceae</taxon>
        <taxon>Colletotrichum</taxon>
        <taxon>Colletotrichum destructivum species complex</taxon>
    </lineage>
</organism>
<feature type="chain" id="PRO_5003555507" evidence="1">
    <location>
        <begin position="22"/>
        <end position="62"/>
    </location>
</feature>
<proteinExistence type="predicted"/>
<protein>
    <submittedName>
        <fullName evidence="2">Uncharacterized protein</fullName>
    </submittedName>
</protein>
<evidence type="ECO:0000313" key="2">
    <source>
        <dbReference type="EMBL" id="CCF45201.1"/>
    </source>
</evidence>
<keyword evidence="1" id="KW-0732">Signal</keyword>
<dbReference type="Proteomes" id="UP000007174">
    <property type="component" value="Unassembled WGS sequence"/>
</dbReference>
<dbReference type="STRING" id="759273.H1VY89"/>
<accession>H1VY89</accession>
<dbReference type="EMBL" id="CACQ02007522">
    <property type="protein sequence ID" value="CCF45201.1"/>
    <property type="molecule type" value="Genomic_DNA"/>
</dbReference>
<evidence type="ECO:0000256" key="1">
    <source>
        <dbReference type="SAM" id="SignalP"/>
    </source>
</evidence>
<dbReference type="HOGENOM" id="CLU_2910251_0_0_1"/>
<sequence>MRWSLHIPSVLLGCIAATASAVPNQQFAARQSADILASYDYVVVGSGPGGGAVGVQLATVGL</sequence>
<feature type="non-terminal residue" evidence="2">
    <location>
        <position position="1"/>
    </location>
</feature>
<evidence type="ECO:0000313" key="3">
    <source>
        <dbReference type="Proteomes" id="UP000007174"/>
    </source>
</evidence>
<feature type="signal peptide" evidence="1">
    <location>
        <begin position="1"/>
        <end position="21"/>
    </location>
</feature>
<gene>
    <name evidence="2" type="ORF">CH063_14359</name>
</gene>